<reference evidence="1" key="1">
    <citation type="submission" date="2013-05" db="EMBL/GenBank/DDBJ databases">
        <authorList>
            <person name="Govender V.S."/>
            <person name="Mchunu L.V."/>
            <person name="Naicker R.N."/>
            <person name="Sha K.I."/>
            <person name="Zinyembe F."/>
            <person name="Pillay B."/>
            <person name="Larsen M.H."/>
            <person name="Rubin E.J."/>
            <person name="Kasprowicz V.O."/>
            <person name="Bishai W.R."/>
            <person name="Bowman C.A."/>
            <person name="Russell D.A."/>
            <person name="Jacobs-Sera D."/>
            <person name="Hendrix R.W."/>
            <person name="Hatfull G.F."/>
        </authorList>
    </citation>
    <scope>NUCLEOTIDE SEQUENCE</scope>
</reference>
<accession>A0ACD4QCE1</accession>
<keyword evidence="2" id="KW-1185">Reference proteome</keyword>
<dbReference type="Proteomes" id="UP000015553">
    <property type="component" value="Segment"/>
</dbReference>
<organism evidence="1 2">
    <name type="scientific">Mycobacterium phage Muddy</name>
    <dbReference type="NCBI Taxonomy" id="1340829"/>
    <lineage>
        <taxon>Viruses</taxon>
        <taxon>Duplodnaviria</taxon>
        <taxon>Heunggongvirae</taxon>
        <taxon>Uroviricota</taxon>
        <taxon>Caudoviricetes</taxon>
        <taxon>Mapvirus</taxon>
        <taxon>Mapvirus muddy</taxon>
    </lineage>
</organism>
<dbReference type="EMBL" id="KF024728">
    <property type="protein sequence ID" value="WEV84079.1"/>
    <property type="molecule type" value="Genomic_DNA"/>
</dbReference>
<evidence type="ECO:0000313" key="2">
    <source>
        <dbReference type="Proteomes" id="UP000015553"/>
    </source>
</evidence>
<name>A0ACD4QCE1_9CAUD</name>
<gene>
    <name evidence="1" type="primary">35</name>
    <name evidence="1" type="ORF">PBI_MUDDY_35</name>
</gene>
<evidence type="ECO:0000313" key="1">
    <source>
        <dbReference type="EMBL" id="WEV84079.1"/>
    </source>
</evidence>
<sequence>MTTNTNDLTNATVLDRHGRECTVLQDTGNVNVRIRINGTNYGGWVPRASLTVKEA</sequence>
<proteinExistence type="predicted"/>
<protein>
    <submittedName>
        <fullName evidence="1">Uncharacterized protein</fullName>
    </submittedName>
</protein>